<protein>
    <submittedName>
        <fullName evidence="3">Uncharacterized protein</fullName>
    </submittedName>
</protein>
<evidence type="ECO:0000313" key="4">
    <source>
        <dbReference type="Proteomes" id="UP000314294"/>
    </source>
</evidence>
<feature type="region of interest" description="Disordered" evidence="1">
    <location>
        <begin position="18"/>
        <end position="46"/>
    </location>
</feature>
<evidence type="ECO:0000313" key="3">
    <source>
        <dbReference type="EMBL" id="TNN48631.1"/>
    </source>
</evidence>
<dbReference type="Proteomes" id="UP000314294">
    <property type="component" value="Unassembled WGS sequence"/>
</dbReference>
<evidence type="ECO:0000256" key="1">
    <source>
        <dbReference type="SAM" id="MobiDB-lite"/>
    </source>
</evidence>
<keyword evidence="2" id="KW-0732">Signal</keyword>
<proteinExistence type="predicted"/>
<dbReference type="EMBL" id="SRLO01000688">
    <property type="protein sequence ID" value="TNN48631.1"/>
    <property type="molecule type" value="Genomic_DNA"/>
</dbReference>
<feature type="region of interest" description="Disordered" evidence="1">
    <location>
        <begin position="83"/>
        <end position="103"/>
    </location>
</feature>
<name>A0A4Z2G5V2_9TELE</name>
<feature type="chain" id="PRO_5021450823" evidence="2">
    <location>
        <begin position="21"/>
        <end position="215"/>
    </location>
</feature>
<keyword evidence="4" id="KW-1185">Reference proteome</keyword>
<organism evidence="3 4">
    <name type="scientific">Liparis tanakae</name>
    <name type="common">Tanaka's snailfish</name>
    <dbReference type="NCBI Taxonomy" id="230148"/>
    <lineage>
        <taxon>Eukaryota</taxon>
        <taxon>Metazoa</taxon>
        <taxon>Chordata</taxon>
        <taxon>Craniata</taxon>
        <taxon>Vertebrata</taxon>
        <taxon>Euteleostomi</taxon>
        <taxon>Actinopterygii</taxon>
        <taxon>Neopterygii</taxon>
        <taxon>Teleostei</taxon>
        <taxon>Neoteleostei</taxon>
        <taxon>Acanthomorphata</taxon>
        <taxon>Eupercaria</taxon>
        <taxon>Perciformes</taxon>
        <taxon>Cottioidei</taxon>
        <taxon>Cottales</taxon>
        <taxon>Liparidae</taxon>
        <taxon>Liparis</taxon>
    </lineage>
</organism>
<feature type="compositionally biased region" description="Pro residues" evidence="1">
    <location>
        <begin position="22"/>
        <end position="40"/>
    </location>
</feature>
<dbReference type="AlphaFoldDB" id="A0A4Z2G5V2"/>
<gene>
    <name evidence="3" type="ORF">EYF80_041169</name>
</gene>
<sequence>MALSAVSLQLFLTGLDSGSASPPTPAPPPSAASLTPPPVSPTSTSRKVSVSGVLLSTVWASAAPSSSLLSSGVPTCTLVCRREKSPRRRLHSRSTPSLRPLSVRAAARSADTASLRCWFSSSNGGRFTSTVKLSARPTTNSSSYLTAKHHNTHLGAVHSSLRQGKEWMVLRRSLFSLLTRRCSMERSCSTCPDRESTWFCRMSMDPVNLSPWEEV</sequence>
<evidence type="ECO:0000256" key="2">
    <source>
        <dbReference type="SAM" id="SignalP"/>
    </source>
</evidence>
<feature type="signal peptide" evidence="2">
    <location>
        <begin position="1"/>
        <end position="20"/>
    </location>
</feature>
<accession>A0A4Z2G5V2</accession>
<reference evidence="3 4" key="1">
    <citation type="submission" date="2019-03" db="EMBL/GenBank/DDBJ databases">
        <title>First draft genome of Liparis tanakae, snailfish: a comprehensive survey of snailfish specific genes.</title>
        <authorList>
            <person name="Kim W."/>
            <person name="Song I."/>
            <person name="Jeong J.-H."/>
            <person name="Kim D."/>
            <person name="Kim S."/>
            <person name="Ryu S."/>
            <person name="Song J.Y."/>
            <person name="Lee S.K."/>
        </authorList>
    </citation>
    <scope>NUCLEOTIDE SEQUENCE [LARGE SCALE GENOMIC DNA]</scope>
    <source>
        <tissue evidence="3">Muscle</tissue>
    </source>
</reference>
<comment type="caution">
    <text evidence="3">The sequence shown here is derived from an EMBL/GenBank/DDBJ whole genome shotgun (WGS) entry which is preliminary data.</text>
</comment>